<evidence type="ECO:0000256" key="1">
    <source>
        <dbReference type="ARBA" id="ARBA00004141"/>
    </source>
</evidence>
<evidence type="ECO:0000256" key="5">
    <source>
        <dbReference type="SAM" id="Phobius"/>
    </source>
</evidence>
<feature type="transmembrane region" description="Helical" evidence="5">
    <location>
        <begin position="142"/>
        <end position="160"/>
    </location>
</feature>
<evidence type="ECO:0000256" key="4">
    <source>
        <dbReference type="ARBA" id="ARBA00023136"/>
    </source>
</evidence>
<comment type="caution">
    <text evidence="7">The sequence shown here is derived from an EMBL/GenBank/DDBJ whole genome shotgun (WGS) entry which is preliminary data.</text>
</comment>
<feature type="transmembrane region" description="Helical" evidence="5">
    <location>
        <begin position="246"/>
        <end position="276"/>
    </location>
</feature>
<protein>
    <submittedName>
        <fullName evidence="7">FUSC family protein</fullName>
    </submittedName>
</protein>
<gene>
    <name evidence="7" type="ORF">H5411_05545</name>
</gene>
<dbReference type="InterPro" id="IPR049453">
    <property type="entry name" value="Memb_transporter_dom"/>
</dbReference>
<name>A0A8E1VUN0_9PSEU</name>
<keyword evidence="2 5" id="KW-0812">Transmembrane</keyword>
<feature type="transmembrane region" description="Helical" evidence="5">
    <location>
        <begin position="70"/>
        <end position="88"/>
    </location>
</feature>
<organism evidence="7 8">
    <name type="scientific">Amycolatopsis echigonensis</name>
    <dbReference type="NCBI Taxonomy" id="2576905"/>
    <lineage>
        <taxon>Bacteria</taxon>
        <taxon>Bacillati</taxon>
        <taxon>Actinomycetota</taxon>
        <taxon>Actinomycetes</taxon>
        <taxon>Pseudonocardiales</taxon>
        <taxon>Pseudonocardiaceae</taxon>
        <taxon>Amycolatopsis</taxon>
    </lineage>
</organism>
<feature type="transmembrane region" description="Helical" evidence="5">
    <location>
        <begin position="288"/>
        <end position="307"/>
    </location>
</feature>
<evidence type="ECO:0000256" key="3">
    <source>
        <dbReference type="ARBA" id="ARBA00022989"/>
    </source>
</evidence>
<dbReference type="Pfam" id="PF13515">
    <property type="entry name" value="FUSC_2"/>
    <property type="match status" value="1"/>
</dbReference>
<evidence type="ECO:0000313" key="8">
    <source>
        <dbReference type="Proteomes" id="UP000550260"/>
    </source>
</evidence>
<feature type="domain" description="Integral membrane bound transporter" evidence="6">
    <location>
        <begin position="199"/>
        <end position="330"/>
    </location>
</feature>
<dbReference type="EMBL" id="JACJHR010000005">
    <property type="protein sequence ID" value="MBB2498598.1"/>
    <property type="molecule type" value="Genomic_DNA"/>
</dbReference>
<dbReference type="RefSeq" id="WP_183123142.1">
    <property type="nucleotide sequence ID" value="NZ_JACJHR010000005.1"/>
</dbReference>
<dbReference type="Proteomes" id="UP000550260">
    <property type="component" value="Unassembled WGS sequence"/>
</dbReference>
<sequence length="351" mass="35329">MPVATSAAAARSFDGGEWWHAGRVAAGLLIPGLALLAAGRPDLIIFAAFGSFAGMYGRAESRALRLRHQLQAGAVLLSGVSLGVLLSACHAPPWLLVVAEAAFSFGCALVTNRLDLSPRGPFFGIFALGAIALVPAGRVEPWAGIALCAGTIAGCVLIGLTGPGRRAAPATGTPPCAPGCGAACAVVHAGRYAVAIAAAGAAGLLLGMDHANWAMASAAVPLAAADPRSRLHPGLRRVLDRSAHRVLGTLAGLVVTALLLLPGFGAAPLALAVILLLFPTELFMSRHYGIALGFFTPLILVMTELAAPAAPVTLLTARVADTLVGVAAGIGAAVLVRAPCRTAGLTRSARP</sequence>
<feature type="transmembrane region" description="Helical" evidence="5">
    <location>
        <begin position="28"/>
        <end position="49"/>
    </location>
</feature>
<keyword evidence="3 5" id="KW-1133">Transmembrane helix</keyword>
<dbReference type="GO" id="GO:0016020">
    <property type="term" value="C:membrane"/>
    <property type="evidence" value="ECO:0007669"/>
    <property type="project" value="UniProtKB-SubCell"/>
</dbReference>
<keyword evidence="4 5" id="KW-0472">Membrane</keyword>
<evidence type="ECO:0000256" key="2">
    <source>
        <dbReference type="ARBA" id="ARBA00022692"/>
    </source>
</evidence>
<accession>A0A8E1VUN0</accession>
<evidence type="ECO:0000313" key="7">
    <source>
        <dbReference type="EMBL" id="MBB2498598.1"/>
    </source>
</evidence>
<feature type="transmembrane region" description="Helical" evidence="5">
    <location>
        <begin position="319"/>
        <end position="338"/>
    </location>
</feature>
<proteinExistence type="predicted"/>
<reference evidence="7 8" key="1">
    <citation type="submission" date="2020-08" db="EMBL/GenBank/DDBJ databases">
        <title>Amycolatopsis echigonensis JCM 21831.</title>
        <authorList>
            <person name="Tedsree N."/>
            <person name="Kuncharoen N."/>
            <person name="Likhitwitayawuid K."/>
            <person name="Tanasupawat S."/>
        </authorList>
    </citation>
    <scope>NUCLEOTIDE SEQUENCE [LARGE SCALE GENOMIC DNA]</scope>
    <source>
        <strain evidence="7 8">JCM 21831</strain>
    </source>
</reference>
<evidence type="ECO:0000259" key="6">
    <source>
        <dbReference type="Pfam" id="PF13515"/>
    </source>
</evidence>
<dbReference type="AlphaFoldDB" id="A0A8E1VUN0"/>
<comment type="subcellular location">
    <subcellularLocation>
        <location evidence="1">Membrane</location>
        <topology evidence="1">Multi-pass membrane protein</topology>
    </subcellularLocation>
</comment>